<dbReference type="Proteomes" id="UP001085076">
    <property type="component" value="Miscellaneous, Linkage group lg06"/>
</dbReference>
<proteinExistence type="predicted"/>
<gene>
    <name evidence="2" type="ORF">J5N97_022754</name>
</gene>
<reference evidence="2" key="1">
    <citation type="submission" date="2021-03" db="EMBL/GenBank/DDBJ databases">
        <authorList>
            <person name="Li Z."/>
            <person name="Yang C."/>
        </authorList>
    </citation>
    <scope>NUCLEOTIDE SEQUENCE</scope>
    <source>
        <strain evidence="2">Dzin_1.0</strain>
        <tissue evidence="2">Leaf</tissue>
    </source>
</reference>
<feature type="region of interest" description="Disordered" evidence="1">
    <location>
        <begin position="1"/>
        <end position="20"/>
    </location>
</feature>
<protein>
    <submittedName>
        <fullName evidence="2">Uncharacterized protein</fullName>
    </submittedName>
</protein>
<comment type="caution">
    <text evidence="2">The sequence shown here is derived from an EMBL/GenBank/DDBJ whole genome shotgun (WGS) entry which is preliminary data.</text>
</comment>
<evidence type="ECO:0000256" key="1">
    <source>
        <dbReference type="SAM" id="MobiDB-lite"/>
    </source>
</evidence>
<dbReference type="OrthoDB" id="686209at2759"/>
<reference evidence="2" key="2">
    <citation type="journal article" date="2022" name="Hortic Res">
        <title>The genome of Dioscorea zingiberensis sheds light on the biosynthesis, origin and evolution of the medicinally important diosgenin saponins.</title>
        <authorList>
            <person name="Li Y."/>
            <person name="Tan C."/>
            <person name="Li Z."/>
            <person name="Guo J."/>
            <person name="Li S."/>
            <person name="Chen X."/>
            <person name="Wang C."/>
            <person name="Dai X."/>
            <person name="Yang H."/>
            <person name="Song W."/>
            <person name="Hou L."/>
            <person name="Xu J."/>
            <person name="Tong Z."/>
            <person name="Xu A."/>
            <person name="Yuan X."/>
            <person name="Wang W."/>
            <person name="Yang Q."/>
            <person name="Chen L."/>
            <person name="Sun Z."/>
            <person name="Wang K."/>
            <person name="Pan B."/>
            <person name="Chen J."/>
            <person name="Bao Y."/>
            <person name="Liu F."/>
            <person name="Qi X."/>
            <person name="Gang D.R."/>
            <person name="Wen J."/>
            <person name="Li J."/>
        </authorList>
    </citation>
    <scope>NUCLEOTIDE SEQUENCE</scope>
    <source>
        <strain evidence="2">Dzin_1.0</strain>
    </source>
</reference>
<dbReference type="EMBL" id="JAGGNH010000006">
    <property type="protein sequence ID" value="KAJ0969877.1"/>
    <property type="molecule type" value="Genomic_DNA"/>
</dbReference>
<keyword evidence="3" id="KW-1185">Reference proteome</keyword>
<dbReference type="AlphaFoldDB" id="A0A9D5CB21"/>
<evidence type="ECO:0000313" key="3">
    <source>
        <dbReference type="Proteomes" id="UP001085076"/>
    </source>
</evidence>
<evidence type="ECO:0000313" key="2">
    <source>
        <dbReference type="EMBL" id="KAJ0969877.1"/>
    </source>
</evidence>
<accession>A0A9D5CB21</accession>
<name>A0A9D5CB21_9LILI</name>
<organism evidence="2 3">
    <name type="scientific">Dioscorea zingiberensis</name>
    <dbReference type="NCBI Taxonomy" id="325984"/>
    <lineage>
        <taxon>Eukaryota</taxon>
        <taxon>Viridiplantae</taxon>
        <taxon>Streptophyta</taxon>
        <taxon>Embryophyta</taxon>
        <taxon>Tracheophyta</taxon>
        <taxon>Spermatophyta</taxon>
        <taxon>Magnoliopsida</taxon>
        <taxon>Liliopsida</taxon>
        <taxon>Dioscoreales</taxon>
        <taxon>Dioscoreaceae</taxon>
        <taxon>Dioscorea</taxon>
    </lineage>
</organism>
<sequence length="181" mass="18733">MAAAASESSSKKRKGTPNRRWTKDMDDVLIRCLAEQAKAGMKVDKSFKQVAFVETTKAMYALLFQLIHGLAAALKLGNNSECLHIILNNSDPWLMTKALALPGACNLQAPPFSQCNGVAGAPAATPAISTVGAPADSVTLTTPSVSSNQSLATPSVPSNVPAAAGLDGVALELLEGVDQDT</sequence>